<protein>
    <submittedName>
        <fullName evidence="2">UPF0749 protein Rv1825</fullName>
    </submittedName>
</protein>
<organism evidence="2 3">
    <name type="scientific">Herpetosiphon gulosus</name>
    <dbReference type="NCBI Taxonomy" id="1973496"/>
    <lineage>
        <taxon>Bacteria</taxon>
        <taxon>Bacillati</taxon>
        <taxon>Chloroflexota</taxon>
        <taxon>Chloroflexia</taxon>
        <taxon>Herpetosiphonales</taxon>
        <taxon>Herpetosiphonaceae</taxon>
        <taxon>Herpetosiphon</taxon>
    </lineage>
</organism>
<proteinExistence type="inferred from homology"/>
<accession>A0ABP9X0J1</accession>
<dbReference type="InterPro" id="IPR010273">
    <property type="entry name" value="DUF881"/>
</dbReference>
<evidence type="ECO:0000313" key="3">
    <source>
        <dbReference type="Proteomes" id="UP001428290"/>
    </source>
</evidence>
<dbReference type="PANTHER" id="PTHR37313">
    <property type="entry name" value="UPF0749 PROTEIN RV1825"/>
    <property type="match status" value="1"/>
</dbReference>
<dbReference type="Pfam" id="PF05949">
    <property type="entry name" value="DUF881"/>
    <property type="match status" value="1"/>
</dbReference>
<dbReference type="PANTHER" id="PTHR37313:SF2">
    <property type="entry name" value="UPF0749 PROTEIN YLXX"/>
    <property type="match status" value="1"/>
</dbReference>
<comment type="similarity">
    <text evidence="1">Belongs to the UPF0749 family.</text>
</comment>
<reference evidence="2 3" key="1">
    <citation type="submission" date="2024-02" db="EMBL/GenBank/DDBJ databases">
        <title>Herpetosiphon gulosus NBRC 112829.</title>
        <authorList>
            <person name="Ichikawa N."/>
            <person name="Katano-Makiyama Y."/>
            <person name="Hidaka K."/>
        </authorList>
    </citation>
    <scope>NUCLEOTIDE SEQUENCE [LARGE SCALE GENOMIC DNA]</scope>
    <source>
        <strain evidence="2 3">NBRC 112829</strain>
    </source>
</reference>
<comment type="caution">
    <text evidence="2">The sequence shown here is derived from an EMBL/GenBank/DDBJ whole genome shotgun (WGS) entry which is preliminary data.</text>
</comment>
<dbReference type="EMBL" id="BAABRU010000009">
    <property type="protein sequence ID" value="GAA5528962.1"/>
    <property type="molecule type" value="Genomic_DNA"/>
</dbReference>
<evidence type="ECO:0000313" key="2">
    <source>
        <dbReference type="EMBL" id="GAA5528962.1"/>
    </source>
</evidence>
<dbReference type="Gene3D" id="3.30.70.1880">
    <property type="entry name" value="Protein of unknown function DUF881"/>
    <property type="match status" value="1"/>
</dbReference>
<name>A0ABP9X0J1_9CHLR</name>
<dbReference type="RefSeq" id="WP_345722579.1">
    <property type="nucleotide sequence ID" value="NZ_BAABRU010000009.1"/>
</dbReference>
<keyword evidence="3" id="KW-1185">Reference proteome</keyword>
<dbReference type="Proteomes" id="UP001428290">
    <property type="component" value="Unassembled WGS sequence"/>
</dbReference>
<gene>
    <name evidence="2" type="ORF">Hgul01_02765</name>
</gene>
<sequence>MKRFRIRRGILRQSLLTLMCMLIGFAVVTQLRTYENIANDVVKLSPEQRAELMISLIDRNAATEREIIALRQQNEDYRRTQSNGTSTLDQLANDLNRYKLHTGAVQVQGGGVTITINYPLRAADVIALTNEVRNASGEAIAINGRRIVARTRIEEDDNAELYLDGQIQHAPYTIQAIGDKETLMGALNRVGGLLRIWNEIDGVDITIEPTNVITMPRVSNQPEFRYAQPAPKEGQ</sequence>
<evidence type="ECO:0000256" key="1">
    <source>
        <dbReference type="ARBA" id="ARBA00009108"/>
    </source>
</evidence>